<name>A0A931GVR5_9BACT</name>
<evidence type="ECO:0000256" key="3">
    <source>
        <dbReference type="ARBA" id="ARBA00022723"/>
    </source>
</evidence>
<evidence type="ECO:0000313" key="9">
    <source>
        <dbReference type="EMBL" id="MBG9375373.1"/>
    </source>
</evidence>
<feature type="binding site" evidence="7">
    <location>
        <position position="88"/>
    </location>
    <ligand>
        <name>Zn(2+)</name>
        <dbReference type="ChEBI" id="CHEBI:29105"/>
        <note>catalytic</note>
    </ligand>
</feature>
<protein>
    <recommendedName>
        <fullName evidence="7">tRNA-specific adenosine deaminase</fullName>
        <ecNumber evidence="7">3.5.4.33</ecNumber>
    </recommendedName>
</protein>
<comment type="catalytic activity">
    <reaction evidence="6 7">
        <text>adenosine(34) in tRNA + H2O + H(+) = inosine(34) in tRNA + NH4(+)</text>
        <dbReference type="Rhea" id="RHEA:43168"/>
        <dbReference type="Rhea" id="RHEA-COMP:10373"/>
        <dbReference type="Rhea" id="RHEA-COMP:10374"/>
        <dbReference type="ChEBI" id="CHEBI:15377"/>
        <dbReference type="ChEBI" id="CHEBI:15378"/>
        <dbReference type="ChEBI" id="CHEBI:28938"/>
        <dbReference type="ChEBI" id="CHEBI:74411"/>
        <dbReference type="ChEBI" id="CHEBI:82852"/>
        <dbReference type="EC" id="3.5.4.33"/>
    </reaction>
</comment>
<keyword evidence="2 7" id="KW-0819">tRNA processing</keyword>
<comment type="caution">
    <text evidence="9">The sequence shown here is derived from an EMBL/GenBank/DDBJ whole genome shotgun (WGS) entry which is preliminary data.</text>
</comment>
<evidence type="ECO:0000256" key="1">
    <source>
        <dbReference type="ARBA" id="ARBA00010669"/>
    </source>
</evidence>
<keyword evidence="10" id="KW-1185">Reference proteome</keyword>
<feature type="domain" description="CMP/dCMP-type deaminase" evidence="8">
    <location>
        <begin position="4"/>
        <end position="128"/>
    </location>
</feature>
<organism evidence="9 10">
    <name type="scientific">Panacibacter microcysteis</name>
    <dbReference type="NCBI Taxonomy" id="2793269"/>
    <lineage>
        <taxon>Bacteria</taxon>
        <taxon>Pseudomonadati</taxon>
        <taxon>Bacteroidota</taxon>
        <taxon>Chitinophagia</taxon>
        <taxon>Chitinophagales</taxon>
        <taxon>Chitinophagaceae</taxon>
        <taxon>Panacibacter</taxon>
    </lineage>
</organism>
<dbReference type="InterPro" id="IPR002125">
    <property type="entry name" value="CMP_dCMP_dom"/>
</dbReference>
<comment type="similarity">
    <text evidence="1">Belongs to the cytidine and deoxycytidylate deaminase family. ADAT2 subfamily.</text>
</comment>
<dbReference type="PANTHER" id="PTHR11079">
    <property type="entry name" value="CYTOSINE DEAMINASE FAMILY MEMBER"/>
    <property type="match status" value="1"/>
</dbReference>
<feature type="active site" description="Proton donor" evidence="7">
    <location>
        <position position="57"/>
    </location>
</feature>
<dbReference type="PANTHER" id="PTHR11079:SF179">
    <property type="entry name" value="TRNA(ADENINE(34)) DEAMINASE, CHLOROPLASTIC"/>
    <property type="match status" value="1"/>
</dbReference>
<dbReference type="EMBL" id="JADWYR010000001">
    <property type="protein sequence ID" value="MBG9375373.1"/>
    <property type="molecule type" value="Genomic_DNA"/>
</dbReference>
<keyword evidence="3 7" id="KW-0479">Metal-binding</keyword>
<dbReference type="GO" id="GO:0008270">
    <property type="term" value="F:zinc ion binding"/>
    <property type="evidence" value="ECO:0007669"/>
    <property type="project" value="UniProtKB-UniRule"/>
</dbReference>
<feature type="binding site" evidence="7">
    <location>
        <position position="85"/>
    </location>
    <ligand>
        <name>Zn(2+)</name>
        <dbReference type="ChEBI" id="CHEBI:29105"/>
        <note>catalytic</note>
    </ligand>
</feature>
<dbReference type="InterPro" id="IPR016192">
    <property type="entry name" value="APOBEC/CMP_deaminase_Zn-bd"/>
</dbReference>
<gene>
    <name evidence="7" type="primary">tadA</name>
    <name evidence="9" type="ORF">I5907_03955</name>
</gene>
<evidence type="ECO:0000313" key="10">
    <source>
        <dbReference type="Proteomes" id="UP000628448"/>
    </source>
</evidence>
<evidence type="ECO:0000256" key="5">
    <source>
        <dbReference type="ARBA" id="ARBA00022833"/>
    </source>
</evidence>
<dbReference type="PROSITE" id="PS51747">
    <property type="entry name" value="CYT_DCMP_DEAMINASES_2"/>
    <property type="match status" value="1"/>
</dbReference>
<feature type="binding site" evidence="7">
    <location>
        <position position="55"/>
    </location>
    <ligand>
        <name>Zn(2+)</name>
        <dbReference type="ChEBI" id="CHEBI:29105"/>
        <note>catalytic</note>
    </ligand>
</feature>
<dbReference type="AlphaFoldDB" id="A0A931GVR5"/>
<dbReference type="InterPro" id="IPR028883">
    <property type="entry name" value="tRNA_aden_deaminase"/>
</dbReference>
<evidence type="ECO:0000256" key="7">
    <source>
        <dbReference type="HAMAP-Rule" id="MF_00972"/>
    </source>
</evidence>
<accession>A0A931GVR5</accession>
<comment type="subunit">
    <text evidence="7">Homodimer.</text>
</comment>
<dbReference type="Gene3D" id="3.40.140.10">
    <property type="entry name" value="Cytidine Deaminase, domain 2"/>
    <property type="match status" value="1"/>
</dbReference>
<keyword evidence="5 7" id="KW-0862">Zinc</keyword>
<dbReference type="EC" id="3.5.4.33" evidence="7"/>
<keyword evidence="4 7" id="KW-0378">Hydrolase</keyword>
<dbReference type="CDD" id="cd01285">
    <property type="entry name" value="nucleoside_deaminase"/>
    <property type="match status" value="1"/>
</dbReference>
<proteinExistence type="inferred from homology"/>
<dbReference type="Pfam" id="PF00383">
    <property type="entry name" value="dCMP_cyt_deam_1"/>
    <property type="match status" value="1"/>
</dbReference>
<evidence type="ECO:0000256" key="6">
    <source>
        <dbReference type="ARBA" id="ARBA00048045"/>
    </source>
</evidence>
<dbReference type="GO" id="GO:0052717">
    <property type="term" value="F:tRNA-specific adenosine-34 deaminase activity"/>
    <property type="evidence" value="ECO:0007669"/>
    <property type="project" value="UniProtKB-UniRule"/>
</dbReference>
<dbReference type="Proteomes" id="UP000628448">
    <property type="component" value="Unassembled WGS sequence"/>
</dbReference>
<comment type="function">
    <text evidence="7">Catalyzes the deamination of adenosine to inosine at the wobble position 34 of tRNA(Arg2).</text>
</comment>
<comment type="cofactor">
    <cofactor evidence="7">
        <name>Zn(2+)</name>
        <dbReference type="ChEBI" id="CHEBI:29105"/>
    </cofactor>
    <text evidence="7">Binds 1 zinc ion per subunit.</text>
</comment>
<evidence type="ECO:0000256" key="2">
    <source>
        <dbReference type="ARBA" id="ARBA00022694"/>
    </source>
</evidence>
<dbReference type="RefSeq" id="WP_196989427.1">
    <property type="nucleotide sequence ID" value="NZ_JADWYR010000001.1"/>
</dbReference>
<sequence length="155" mass="17053">MLPYSDEHFMQQALKEAGKAFEADEVPIGAVIVINNKIVARAHNQVELLNDPTAHAEILAITAACNHLGAKYLPDASLYVTIEPCLMCCGALYWSKVGRVIYGAADAKNGYRKYVETGINYPAPASPFHPKTTIITGVLQDECAGLIKEFFRRKR</sequence>
<dbReference type="SUPFAM" id="SSF53927">
    <property type="entry name" value="Cytidine deaminase-like"/>
    <property type="match status" value="1"/>
</dbReference>
<dbReference type="GO" id="GO:0002100">
    <property type="term" value="P:tRNA wobble adenosine to inosine editing"/>
    <property type="evidence" value="ECO:0007669"/>
    <property type="project" value="UniProtKB-UniRule"/>
</dbReference>
<dbReference type="InterPro" id="IPR016193">
    <property type="entry name" value="Cytidine_deaminase-like"/>
</dbReference>
<dbReference type="HAMAP" id="MF_00972">
    <property type="entry name" value="tRNA_aden_deaminase"/>
    <property type="match status" value="1"/>
</dbReference>
<reference evidence="9" key="1">
    <citation type="submission" date="2020-11" db="EMBL/GenBank/DDBJ databases">
        <title>Bacterial whole genome sequence for Panacibacter sp. DH6.</title>
        <authorList>
            <person name="Le V."/>
            <person name="Ko S."/>
            <person name="Ahn C.-Y."/>
            <person name="Oh H.-M."/>
        </authorList>
    </citation>
    <scope>NUCLEOTIDE SEQUENCE</scope>
    <source>
        <strain evidence="9">DH6</strain>
    </source>
</reference>
<dbReference type="PROSITE" id="PS00903">
    <property type="entry name" value="CYT_DCMP_DEAMINASES_1"/>
    <property type="match status" value="1"/>
</dbReference>
<evidence type="ECO:0000256" key="4">
    <source>
        <dbReference type="ARBA" id="ARBA00022801"/>
    </source>
</evidence>
<evidence type="ECO:0000259" key="8">
    <source>
        <dbReference type="PROSITE" id="PS51747"/>
    </source>
</evidence>